<evidence type="ECO:0000256" key="1">
    <source>
        <dbReference type="ARBA" id="ARBA00000085"/>
    </source>
</evidence>
<protein>
    <recommendedName>
        <fullName evidence="2">histidine kinase</fullName>
        <ecNumber evidence="2">2.7.13.3</ecNumber>
    </recommendedName>
</protein>
<dbReference type="PANTHER" id="PTHR43395">
    <property type="entry name" value="SENSOR HISTIDINE KINASE CHEA"/>
    <property type="match status" value="1"/>
</dbReference>
<keyword evidence="5" id="KW-1185">Reference proteome</keyword>
<dbReference type="InterPro" id="IPR036890">
    <property type="entry name" value="HATPase_C_sf"/>
</dbReference>
<dbReference type="InterPro" id="IPR036061">
    <property type="entry name" value="CheW-like_dom_sf"/>
</dbReference>
<dbReference type="Proteomes" id="UP000587396">
    <property type="component" value="Unassembled WGS sequence"/>
</dbReference>
<comment type="catalytic activity">
    <reaction evidence="1">
        <text>ATP + protein L-histidine = ADP + protein N-phospho-L-histidine.</text>
        <dbReference type="EC" id="2.7.13.3"/>
    </reaction>
</comment>
<evidence type="ECO:0000259" key="3">
    <source>
        <dbReference type="PROSITE" id="PS50851"/>
    </source>
</evidence>
<dbReference type="GO" id="GO:0006935">
    <property type="term" value="P:chemotaxis"/>
    <property type="evidence" value="ECO:0007669"/>
    <property type="project" value="InterPro"/>
</dbReference>
<dbReference type="InterPro" id="IPR002545">
    <property type="entry name" value="CheW-lke_dom"/>
</dbReference>
<dbReference type="Gene3D" id="3.30.565.10">
    <property type="entry name" value="Histidine kinase-like ATPase, C-terminal domain"/>
    <property type="match status" value="1"/>
</dbReference>
<comment type="caution">
    <text evidence="4">The sequence shown here is derived from an EMBL/GenBank/DDBJ whole genome shotgun (WGS) entry which is preliminary data.</text>
</comment>
<feature type="domain" description="CheW-like" evidence="3">
    <location>
        <begin position="365"/>
        <end position="506"/>
    </location>
</feature>
<evidence type="ECO:0000256" key="2">
    <source>
        <dbReference type="ARBA" id="ARBA00012438"/>
    </source>
</evidence>
<dbReference type="PROSITE" id="PS50851">
    <property type="entry name" value="CHEW"/>
    <property type="match status" value="1"/>
</dbReference>
<dbReference type="AlphaFoldDB" id="A0A842J9G1"/>
<dbReference type="EC" id="2.7.13.3" evidence="2"/>
<accession>A0A842J9G1</accession>
<proteinExistence type="predicted"/>
<evidence type="ECO:0000313" key="5">
    <source>
        <dbReference type="Proteomes" id="UP000587396"/>
    </source>
</evidence>
<gene>
    <name evidence="4" type="ORF">H7313_03300</name>
</gene>
<evidence type="ECO:0000313" key="4">
    <source>
        <dbReference type="EMBL" id="MBC2888377.1"/>
    </source>
</evidence>
<dbReference type="EMBL" id="JACMSE010000001">
    <property type="protein sequence ID" value="MBC2888377.1"/>
    <property type="molecule type" value="Genomic_DNA"/>
</dbReference>
<name>A0A842J9G1_9ACTN</name>
<reference evidence="4 5" key="1">
    <citation type="submission" date="2020-08" db="EMBL/GenBank/DDBJ databases">
        <authorList>
            <person name="Liu C."/>
            <person name="Sun Q."/>
        </authorList>
    </citation>
    <scope>NUCLEOTIDE SEQUENCE [LARGE SCALE GENOMIC DNA]</scope>
    <source>
        <strain evidence="4 5">N22</strain>
    </source>
</reference>
<dbReference type="SUPFAM" id="SSF55874">
    <property type="entry name" value="ATPase domain of HSP90 chaperone/DNA topoisomerase II/histidine kinase"/>
    <property type="match status" value="1"/>
</dbReference>
<dbReference type="SUPFAM" id="SSF50341">
    <property type="entry name" value="CheW-like"/>
    <property type="match status" value="1"/>
</dbReference>
<dbReference type="RefSeq" id="WP_185904308.1">
    <property type="nucleotide sequence ID" value="NZ_JACMSE010000001.1"/>
</dbReference>
<dbReference type="GO" id="GO:0004673">
    <property type="term" value="F:protein histidine kinase activity"/>
    <property type="evidence" value="ECO:0007669"/>
    <property type="project" value="UniProtKB-EC"/>
</dbReference>
<sequence length="512" mass="56147">MRSEDIIVRVMLKPNCGLENTRAALVVRRVEPLCDSVSCHPRTVKRDPNTISYLRDHGLFIRFTAPQPEQVLLAIRGAFFVDCCDLVDDPDAIPPLAVPDGSVDGGAGALEPLPAFADRDARTKRDDELTDLLARFEETGRALRAHAESLPRDRVLNDISFSHAQAVDELRTVTARSRIEPFDRIASSLRQLADDYGRRFGIAVDLRIAAGHLALDRAVLASMEEILKRAVRSCIRDGIEKPEERLAAGKLARATLGIRVENDGSDVVCRIEHDGWPFNPMLVGEIARERGLLARPFETYSDEELGAFLLLPRFVESKSGNHGDALAEFNEIGSMLQHIGGHGEVRNTERGTLEIALSFPVPFTVLEAALLRTGESRFALPAQQILRFEAFRVERVAPEPDDPAAGTTWYVSETGEQYALLNAGEECGVFATESPRYIILLDALGEKRALAVDSIGGYERVSVNRLPALLDRRAAREAGCIGYAVLADGSPCAVMSLRRLLQGSRGNGGRHA</sequence>
<dbReference type="Pfam" id="PF01584">
    <property type="entry name" value="CheW"/>
    <property type="match status" value="1"/>
</dbReference>
<dbReference type="PANTHER" id="PTHR43395:SF1">
    <property type="entry name" value="CHEMOTAXIS PROTEIN CHEA"/>
    <property type="match status" value="1"/>
</dbReference>
<dbReference type="InterPro" id="IPR051315">
    <property type="entry name" value="Bact_Chemotaxis_CheA"/>
</dbReference>
<organism evidence="4 5">
    <name type="scientific">Gordonibacter massiliensis</name>
    <name type="common">ex Traore et al. 2017</name>
    <dbReference type="NCBI Taxonomy" id="1841863"/>
    <lineage>
        <taxon>Bacteria</taxon>
        <taxon>Bacillati</taxon>
        <taxon>Actinomycetota</taxon>
        <taxon>Coriobacteriia</taxon>
        <taxon>Eggerthellales</taxon>
        <taxon>Eggerthellaceae</taxon>
        <taxon>Gordonibacter</taxon>
    </lineage>
</organism>
<dbReference type="GO" id="GO:0007165">
    <property type="term" value="P:signal transduction"/>
    <property type="evidence" value="ECO:0007669"/>
    <property type="project" value="InterPro"/>
</dbReference>